<accession>A7NMS6</accession>
<evidence type="ECO:0000313" key="2">
    <source>
        <dbReference type="Proteomes" id="UP000000263"/>
    </source>
</evidence>
<name>A7NMS6_ROSCS</name>
<protein>
    <recommendedName>
        <fullName evidence="3">Antitoxin</fullName>
    </recommendedName>
</protein>
<dbReference type="Pfam" id="PF04255">
    <property type="entry name" value="DUF433"/>
    <property type="match status" value="1"/>
</dbReference>
<dbReference type="SUPFAM" id="SSF46689">
    <property type="entry name" value="Homeodomain-like"/>
    <property type="match status" value="1"/>
</dbReference>
<dbReference type="HOGENOM" id="CLU_126005_2_1_0"/>
<dbReference type="InterPro" id="IPR007367">
    <property type="entry name" value="DUF433"/>
</dbReference>
<dbReference type="AlphaFoldDB" id="A7NMS6"/>
<reference evidence="1 2" key="1">
    <citation type="submission" date="2007-08" db="EMBL/GenBank/DDBJ databases">
        <title>Complete sequence of Roseiflexus castenholzii DSM 13941.</title>
        <authorList>
            <consortium name="US DOE Joint Genome Institute"/>
            <person name="Copeland A."/>
            <person name="Lucas S."/>
            <person name="Lapidus A."/>
            <person name="Barry K."/>
            <person name="Glavina del Rio T."/>
            <person name="Dalin E."/>
            <person name="Tice H."/>
            <person name="Pitluck S."/>
            <person name="Thompson L.S."/>
            <person name="Brettin T."/>
            <person name="Bruce D."/>
            <person name="Detter J.C."/>
            <person name="Han C."/>
            <person name="Tapia R."/>
            <person name="Schmutz J."/>
            <person name="Larimer F."/>
            <person name="Land M."/>
            <person name="Hauser L."/>
            <person name="Kyrpides N."/>
            <person name="Mikhailova N."/>
            <person name="Bryant D.A."/>
            <person name="Hanada S."/>
            <person name="Tsukatani Y."/>
            <person name="Richardson P."/>
        </authorList>
    </citation>
    <scope>NUCLEOTIDE SEQUENCE [LARGE SCALE GENOMIC DNA]</scope>
    <source>
        <strain evidence="2">DSM 13941 / HLO8</strain>
    </source>
</reference>
<dbReference type="PANTHER" id="PTHR34849:SF3">
    <property type="entry name" value="SSR2962 PROTEIN"/>
    <property type="match status" value="1"/>
</dbReference>
<dbReference type="STRING" id="383372.Rcas_2776"/>
<evidence type="ECO:0008006" key="3">
    <source>
        <dbReference type="Google" id="ProtNLM"/>
    </source>
</evidence>
<sequence>MIDRIVVDPNIHFGKPCVAGTRITVQSVLELLDAGLSFNEIIQNYYPDLQIDDIRACIRYAIALVAAEDVRLTTTSA</sequence>
<dbReference type="EMBL" id="CP000804">
    <property type="protein sequence ID" value="ABU58847.1"/>
    <property type="molecule type" value="Genomic_DNA"/>
</dbReference>
<proteinExistence type="predicted"/>
<dbReference type="Gene3D" id="1.10.10.10">
    <property type="entry name" value="Winged helix-like DNA-binding domain superfamily/Winged helix DNA-binding domain"/>
    <property type="match status" value="1"/>
</dbReference>
<dbReference type="InterPro" id="IPR009057">
    <property type="entry name" value="Homeodomain-like_sf"/>
</dbReference>
<dbReference type="PANTHER" id="PTHR34849">
    <property type="entry name" value="SSL5025 PROTEIN"/>
    <property type="match status" value="1"/>
</dbReference>
<organism evidence="1 2">
    <name type="scientific">Roseiflexus castenholzii (strain DSM 13941 / HLO8)</name>
    <dbReference type="NCBI Taxonomy" id="383372"/>
    <lineage>
        <taxon>Bacteria</taxon>
        <taxon>Bacillati</taxon>
        <taxon>Chloroflexota</taxon>
        <taxon>Chloroflexia</taxon>
        <taxon>Chloroflexales</taxon>
        <taxon>Roseiflexineae</taxon>
        <taxon>Roseiflexaceae</taxon>
        <taxon>Roseiflexus</taxon>
    </lineage>
</organism>
<dbReference type="KEGG" id="rca:Rcas_2776"/>
<dbReference type="RefSeq" id="WP_012121271.1">
    <property type="nucleotide sequence ID" value="NC_009767.1"/>
</dbReference>
<dbReference type="InterPro" id="IPR036388">
    <property type="entry name" value="WH-like_DNA-bd_sf"/>
</dbReference>
<gene>
    <name evidence="1" type="ordered locus">Rcas_2776</name>
</gene>
<evidence type="ECO:0000313" key="1">
    <source>
        <dbReference type="EMBL" id="ABU58847.1"/>
    </source>
</evidence>
<keyword evidence="2" id="KW-1185">Reference proteome</keyword>
<dbReference type="eggNOG" id="COG2442">
    <property type="taxonomic scope" value="Bacteria"/>
</dbReference>
<dbReference type="Proteomes" id="UP000000263">
    <property type="component" value="Chromosome"/>
</dbReference>